<dbReference type="ChiTaRS" id="TXNDC17">
    <property type="organism name" value="human"/>
</dbReference>
<organism evidence="1">
    <name type="scientific">Homo sapiens</name>
    <name type="common">Human</name>
    <dbReference type="NCBI Taxonomy" id="9606"/>
    <lineage>
        <taxon>Eukaryota</taxon>
        <taxon>Metazoa</taxon>
        <taxon>Chordata</taxon>
        <taxon>Craniata</taxon>
        <taxon>Vertebrata</taxon>
        <taxon>Euteleostomi</taxon>
        <taxon>Mammalia</taxon>
        <taxon>Eutheria</taxon>
        <taxon>Euarchontoglires</taxon>
        <taxon>Primates</taxon>
        <taxon>Haplorrhini</taxon>
        <taxon>Catarrhini</taxon>
        <taxon>Hominidae</taxon>
        <taxon>Homo</taxon>
    </lineage>
</organism>
<sequence>MVLPYYMSGTASLRIQYTWWPTPTPCPSALFGLKHLTFPFLIS</sequence>
<accession>L8E9G3</accession>
<name>L8E9G3_HUMAN</name>
<evidence type="ECO:0000313" key="1">
    <source>
        <dbReference type="EMBL" id="CCQ43779.1"/>
    </source>
</evidence>
<reference evidence="1" key="1">
    <citation type="journal article" date="2013" name="PLoS ONE">
        <title>Direct detection of alternative open reading frames translation products in human significantly expands the proteome.</title>
        <authorList>
            <person name="Vanderperre B."/>
            <person name="Lucier J.-F."/>
            <person name="Motard J."/>
            <person name="Tremblay G."/>
            <person name="Vanderperre S."/>
            <person name="Wisztorski M."/>
            <person name="Salzet M."/>
            <person name="Boisvert F.-M."/>
            <person name="Roucou X."/>
        </authorList>
    </citation>
    <scope>NUCLEOTIDE SEQUENCE</scope>
</reference>
<dbReference type="OrthoDB" id="78947at2759"/>
<protein>
    <submittedName>
        <fullName evidence="1">Alternative protein TXNDC17</fullName>
    </submittedName>
</protein>
<dbReference type="AlphaFoldDB" id="L8E9G3"/>
<proteinExistence type="predicted"/>
<gene>
    <name evidence="1" type="primary">TXNDC17</name>
</gene>
<dbReference type="EMBL" id="HF584282">
    <property type="protein sequence ID" value="CCQ43779.1"/>
    <property type="molecule type" value="Genomic_DNA"/>
</dbReference>